<accession>A0A915K9F6</accession>
<dbReference type="AlphaFoldDB" id="A0A915K9F6"/>
<protein>
    <submittedName>
        <fullName evidence="2">Uncharacterized protein</fullName>
    </submittedName>
</protein>
<organism evidence="1 2">
    <name type="scientific">Romanomermis culicivorax</name>
    <name type="common">Nematode worm</name>
    <dbReference type="NCBI Taxonomy" id="13658"/>
    <lineage>
        <taxon>Eukaryota</taxon>
        <taxon>Metazoa</taxon>
        <taxon>Ecdysozoa</taxon>
        <taxon>Nematoda</taxon>
        <taxon>Enoplea</taxon>
        <taxon>Dorylaimia</taxon>
        <taxon>Mermithida</taxon>
        <taxon>Mermithoidea</taxon>
        <taxon>Mermithidae</taxon>
        <taxon>Romanomermis</taxon>
    </lineage>
</organism>
<evidence type="ECO:0000313" key="2">
    <source>
        <dbReference type="WBParaSite" id="nRc.2.0.1.t34999-RA"/>
    </source>
</evidence>
<dbReference type="Proteomes" id="UP000887565">
    <property type="component" value="Unplaced"/>
</dbReference>
<keyword evidence="1" id="KW-1185">Reference proteome</keyword>
<proteinExistence type="predicted"/>
<reference evidence="2" key="1">
    <citation type="submission" date="2022-11" db="UniProtKB">
        <authorList>
            <consortium name="WormBaseParasite"/>
        </authorList>
    </citation>
    <scope>IDENTIFICATION</scope>
</reference>
<sequence>MFPVCCCRRLKAAVDYYYPYGPYYPLPHSIVRCSAVPIVEPTVIVLLSHPRPPFGYSRFRHNVQLVKYKSKEY</sequence>
<evidence type="ECO:0000313" key="1">
    <source>
        <dbReference type="Proteomes" id="UP000887565"/>
    </source>
</evidence>
<name>A0A915K9F6_ROMCU</name>
<dbReference type="WBParaSite" id="nRc.2.0.1.t34999-RA">
    <property type="protein sequence ID" value="nRc.2.0.1.t34999-RA"/>
    <property type="gene ID" value="nRc.2.0.1.g34999"/>
</dbReference>